<dbReference type="EMBL" id="JAYKXH010000024">
    <property type="protein sequence ID" value="KAK7123376.1"/>
    <property type="molecule type" value="Genomic_DNA"/>
</dbReference>
<evidence type="ECO:0000256" key="5">
    <source>
        <dbReference type="ARBA" id="ARBA00022729"/>
    </source>
</evidence>
<keyword evidence="2" id="KW-0813">Transport</keyword>
<evidence type="ECO:0008006" key="15">
    <source>
        <dbReference type="Google" id="ProtNLM"/>
    </source>
</evidence>
<evidence type="ECO:0000313" key="14">
    <source>
        <dbReference type="Proteomes" id="UP001364617"/>
    </source>
</evidence>
<keyword evidence="7" id="KW-0249">Electron transport</keyword>
<evidence type="ECO:0000256" key="2">
    <source>
        <dbReference type="ARBA" id="ARBA00022448"/>
    </source>
</evidence>
<keyword evidence="3" id="KW-0679">Respiratory chain</keyword>
<name>A0AAN9C7K5_9TELE</name>
<dbReference type="InterPro" id="IPR023248">
    <property type="entry name" value="UQCC4_vert"/>
</dbReference>
<protein>
    <recommendedName>
        <fullName evidence="15">Protein ccsmst1</fullName>
    </recommendedName>
</protein>
<dbReference type="GO" id="GO:0005743">
    <property type="term" value="C:mitochondrial inner membrane"/>
    <property type="evidence" value="ECO:0007669"/>
    <property type="project" value="UniProtKB-SubCell"/>
</dbReference>
<gene>
    <name evidence="13" type="ORF">R3I93_021710</name>
</gene>
<dbReference type="Proteomes" id="UP001364617">
    <property type="component" value="Unassembled WGS sequence"/>
</dbReference>
<dbReference type="PRINTS" id="PR02042">
    <property type="entry name" value="CCSMST1"/>
</dbReference>
<evidence type="ECO:0000256" key="11">
    <source>
        <dbReference type="ARBA" id="ARBA00034713"/>
    </source>
</evidence>
<comment type="subcellular location">
    <subcellularLocation>
        <location evidence="1">Mitochondrion inner membrane</location>
        <topology evidence="1">Single-pass membrane protein</topology>
    </subcellularLocation>
</comment>
<comment type="similarity">
    <text evidence="11">Belongs to the UQCC4 family.</text>
</comment>
<keyword evidence="8" id="KW-1133">Transmembrane helix</keyword>
<evidence type="ECO:0000256" key="9">
    <source>
        <dbReference type="ARBA" id="ARBA00023128"/>
    </source>
</evidence>
<evidence type="ECO:0000313" key="13">
    <source>
        <dbReference type="EMBL" id="KAK7123376.1"/>
    </source>
</evidence>
<evidence type="ECO:0000256" key="6">
    <source>
        <dbReference type="ARBA" id="ARBA00022792"/>
    </source>
</evidence>
<evidence type="ECO:0000256" key="10">
    <source>
        <dbReference type="ARBA" id="ARBA00023136"/>
    </source>
</evidence>
<evidence type="ECO:0000256" key="7">
    <source>
        <dbReference type="ARBA" id="ARBA00022982"/>
    </source>
</evidence>
<feature type="region of interest" description="Disordered" evidence="12">
    <location>
        <begin position="40"/>
        <end position="61"/>
    </location>
</feature>
<accession>A0AAN9C7K5</accession>
<dbReference type="AlphaFoldDB" id="A0AAN9C7K5"/>
<evidence type="ECO:0000256" key="8">
    <source>
        <dbReference type="ARBA" id="ARBA00022989"/>
    </source>
</evidence>
<evidence type="ECO:0000256" key="4">
    <source>
        <dbReference type="ARBA" id="ARBA00022692"/>
    </source>
</evidence>
<organism evidence="13 14">
    <name type="scientific">Phoxinus phoxinus</name>
    <name type="common">Eurasian minnow</name>
    <dbReference type="NCBI Taxonomy" id="58324"/>
    <lineage>
        <taxon>Eukaryota</taxon>
        <taxon>Metazoa</taxon>
        <taxon>Chordata</taxon>
        <taxon>Craniata</taxon>
        <taxon>Vertebrata</taxon>
        <taxon>Euteleostomi</taxon>
        <taxon>Actinopterygii</taxon>
        <taxon>Neopterygii</taxon>
        <taxon>Teleostei</taxon>
        <taxon>Ostariophysi</taxon>
        <taxon>Cypriniformes</taxon>
        <taxon>Leuciscidae</taxon>
        <taxon>Phoxininae</taxon>
        <taxon>Phoxinus</taxon>
    </lineage>
</organism>
<reference evidence="13 14" key="1">
    <citation type="submission" date="2024-02" db="EMBL/GenBank/DDBJ databases">
        <title>Chromosome-level genome assembly of the Eurasian Minnow (Phoxinus phoxinus).</title>
        <authorList>
            <person name="Oriowo T.O."/>
            <person name="Martin S."/>
            <person name="Stange M."/>
            <person name="Chrysostomakis Y."/>
            <person name="Brown T."/>
            <person name="Winkler S."/>
            <person name="Kukowka S."/>
            <person name="Myers E.W."/>
            <person name="Bohne A."/>
        </authorList>
    </citation>
    <scope>NUCLEOTIDE SEQUENCE [LARGE SCALE GENOMIC DNA]</scope>
    <source>
        <strain evidence="13">ZFMK-TIS-60720</strain>
        <tissue evidence="13">Whole Organism</tissue>
    </source>
</reference>
<dbReference type="PANTHER" id="PTHR35268:SF1">
    <property type="entry name" value="UBIQUINOL-CYTOCHROME-C REDUCTASE COMPLEX ASSEMBLY FACTOR 4"/>
    <property type="match status" value="1"/>
</dbReference>
<sequence>MSKACFHLSRISLSHNVFTSRRNVNLRPCATRMLSVTSQLYAKSRKPPDDDEEDEDLSKPIKFSTSKASHRSWNVDRSLGSNYQRPWWKVVPISLFGVGFLLWCVFRKETEVDESLEKNLHEHLPGLLSDDDEVAVKNKPS</sequence>
<keyword evidence="9" id="KW-0496">Mitochondrion</keyword>
<evidence type="ECO:0000256" key="1">
    <source>
        <dbReference type="ARBA" id="ARBA00004434"/>
    </source>
</evidence>
<keyword evidence="10" id="KW-0472">Membrane</keyword>
<dbReference type="PANTHER" id="PTHR35268">
    <property type="entry name" value="PROTEIN CCSMST1"/>
    <property type="match status" value="1"/>
</dbReference>
<evidence type="ECO:0000256" key="3">
    <source>
        <dbReference type="ARBA" id="ARBA00022660"/>
    </source>
</evidence>
<dbReference type="InterPro" id="IPR029160">
    <property type="entry name" value="UQCC4"/>
</dbReference>
<keyword evidence="14" id="KW-1185">Reference proteome</keyword>
<comment type="caution">
    <text evidence="13">The sequence shown here is derived from an EMBL/GenBank/DDBJ whole genome shotgun (WGS) entry which is preliminary data.</text>
</comment>
<dbReference type="Pfam" id="PF15013">
    <property type="entry name" value="CCSMST1"/>
    <property type="match status" value="1"/>
</dbReference>
<evidence type="ECO:0000256" key="12">
    <source>
        <dbReference type="SAM" id="MobiDB-lite"/>
    </source>
</evidence>
<keyword evidence="6" id="KW-0999">Mitochondrion inner membrane</keyword>
<keyword evidence="5" id="KW-0732">Signal</keyword>
<proteinExistence type="inferred from homology"/>
<keyword evidence="4" id="KW-0812">Transmembrane</keyword>